<accession>A0A161S5Z3</accession>
<evidence type="ECO:0000313" key="2">
    <source>
        <dbReference type="Proteomes" id="UP000076563"/>
    </source>
</evidence>
<keyword evidence="2" id="KW-1185">Reference proteome</keyword>
<comment type="caution">
    <text evidence="1">The sequence shown here is derived from an EMBL/GenBank/DDBJ whole genome shotgun (WGS) entry which is preliminary data.</text>
</comment>
<name>A0A161S5Z3_9BACL</name>
<dbReference type="Proteomes" id="UP000076563">
    <property type="component" value="Unassembled WGS sequence"/>
</dbReference>
<evidence type="ECO:0000313" key="1">
    <source>
        <dbReference type="EMBL" id="KZE80339.1"/>
    </source>
</evidence>
<proteinExistence type="predicted"/>
<dbReference type="RefSeq" id="WP_063180050.1">
    <property type="nucleotide sequence ID" value="NZ_LQRA01000048.1"/>
</dbReference>
<sequence length="68" mass="7864">MRSLQPVGGKDSFARFEYVQHRRACSSGLYSPLLHIARMTGSGAATRFCKMQKLGFPLRYFWLDAFFR</sequence>
<reference evidence="2" key="1">
    <citation type="submission" date="2016-01" db="EMBL/GenBank/DDBJ databases">
        <title>Draft genome of Chromobacterium sp. F49.</title>
        <authorList>
            <person name="Hong K.W."/>
        </authorList>
    </citation>
    <scope>NUCLEOTIDE SEQUENCE [LARGE SCALE GENOMIC DNA]</scope>
    <source>
        <strain evidence="2">M63</strain>
    </source>
</reference>
<organism evidence="1 2">
    <name type="scientific">Paenibacillus elgii</name>
    <dbReference type="NCBI Taxonomy" id="189691"/>
    <lineage>
        <taxon>Bacteria</taxon>
        <taxon>Bacillati</taxon>
        <taxon>Bacillota</taxon>
        <taxon>Bacilli</taxon>
        <taxon>Bacillales</taxon>
        <taxon>Paenibacillaceae</taxon>
        <taxon>Paenibacillus</taxon>
    </lineage>
</organism>
<gene>
    <name evidence="1" type="ORF">AV654_12575</name>
</gene>
<dbReference type="AlphaFoldDB" id="A0A161S5Z3"/>
<dbReference type="EMBL" id="LQRA01000048">
    <property type="protein sequence ID" value="KZE80339.1"/>
    <property type="molecule type" value="Genomic_DNA"/>
</dbReference>
<protein>
    <submittedName>
        <fullName evidence="1">Uncharacterized protein</fullName>
    </submittedName>
</protein>